<organism evidence="2 3">
    <name type="scientific">Helcococcus kunzii ATCC 51366</name>
    <dbReference type="NCBI Taxonomy" id="883114"/>
    <lineage>
        <taxon>Bacteria</taxon>
        <taxon>Bacillati</taxon>
        <taxon>Bacillota</taxon>
        <taxon>Tissierellia</taxon>
        <taxon>Tissierellales</taxon>
        <taxon>Peptoniphilaceae</taxon>
        <taxon>Helcococcus</taxon>
    </lineage>
</organism>
<evidence type="ECO:0000313" key="2">
    <source>
        <dbReference type="EMBL" id="EHR34401.1"/>
    </source>
</evidence>
<dbReference type="RefSeq" id="WP_005398021.1">
    <property type="nucleotide sequence ID" value="NZ_JH601088.1"/>
</dbReference>
<dbReference type="GeneID" id="96998712"/>
<proteinExistence type="predicted"/>
<feature type="transmembrane region" description="Helical" evidence="1">
    <location>
        <begin position="249"/>
        <end position="271"/>
    </location>
</feature>
<dbReference type="Pfam" id="PF16949">
    <property type="entry name" value="ABC_tran_2"/>
    <property type="match status" value="1"/>
</dbReference>
<keyword evidence="3" id="KW-1185">Reference proteome</keyword>
<protein>
    <submittedName>
        <fullName evidence="2">Uncharacterized protein</fullName>
    </submittedName>
</protein>
<gene>
    <name evidence="2" type="ORF">HMPREF9709_00708</name>
</gene>
<dbReference type="STRING" id="883114.HMPREF9709_00708"/>
<keyword evidence="1" id="KW-0812">Transmembrane</keyword>
<feature type="transmembrane region" description="Helical" evidence="1">
    <location>
        <begin position="420"/>
        <end position="442"/>
    </location>
</feature>
<sequence>MNDLRVLLKKKLGYYFDLKAFFNSEKNGKKIATAIFASIFILIYFVIAQMFLFAIYDIFLKNGAHKEIIIIAMAVYIFLIIAFYMPILIYKTYYSDDVKILLTLPVKSDNIMLSNLIFSSFSAMAYSLLFTLPMLIKVGRYLNKSILFYIIALIAIYLVTSIILSIVSFISTFVMKYINRSETYKKILRFISTLILMLVMIFLQVYIQIMFRDFASSQLIDKASDFTNKVYITMPYLKLMINALFADNALIVIMNILALAIIAGVLLYIIVKTFSKIMVQGILSAGSVKNKRNRKAGEIRNTSVIKEIMIKDIKNILSTPIFFMNKLLGGVIILVLLFLPMFTGEWDNTAMQSTLDMLRSFLNNFNLLTMGLVILGVMIITMFISNTSETTSSTFTREGKNIWLMKSLPIKATDQVNGRILASVIITILSGIPMLLALMYLLRPSILVILTILLTFLITIVFMSTVCLIPGILIVDTKWENPSKAIKGAKSLIPIAIFFVIAILMAGSVYLTVGLEFDKIGDSIFYIAISWLMVFIISTFILNKVLVKLYEKNLRKMD</sequence>
<feature type="transmembrane region" description="Helical" evidence="1">
    <location>
        <begin position="321"/>
        <end position="342"/>
    </location>
</feature>
<name>H3NMZ7_9FIRM</name>
<feature type="transmembrane region" description="Helical" evidence="1">
    <location>
        <begin position="68"/>
        <end position="90"/>
    </location>
</feature>
<comment type="caution">
    <text evidence="2">The sequence shown here is derived from an EMBL/GenBank/DDBJ whole genome shotgun (WGS) entry which is preliminary data.</text>
</comment>
<accession>H3NMZ7</accession>
<feature type="transmembrane region" description="Helical" evidence="1">
    <location>
        <begin position="187"/>
        <end position="207"/>
    </location>
</feature>
<keyword evidence="1" id="KW-0472">Membrane</keyword>
<feature type="transmembrane region" description="Helical" evidence="1">
    <location>
        <begin position="362"/>
        <end position="384"/>
    </location>
</feature>
<feature type="transmembrane region" description="Helical" evidence="1">
    <location>
        <begin position="448"/>
        <end position="475"/>
    </location>
</feature>
<dbReference type="eggNOG" id="COG2898">
    <property type="taxonomic scope" value="Bacteria"/>
</dbReference>
<dbReference type="EMBL" id="AGEI01000020">
    <property type="protein sequence ID" value="EHR34401.1"/>
    <property type="molecule type" value="Genomic_DNA"/>
</dbReference>
<feature type="transmembrane region" description="Helical" evidence="1">
    <location>
        <begin position="111"/>
        <end position="136"/>
    </location>
</feature>
<keyword evidence="1" id="KW-1133">Transmembrane helix</keyword>
<dbReference type="OrthoDB" id="138672at2"/>
<feature type="transmembrane region" description="Helical" evidence="1">
    <location>
        <begin position="148"/>
        <end position="175"/>
    </location>
</feature>
<dbReference type="Proteomes" id="UP000004191">
    <property type="component" value="Unassembled WGS sequence"/>
</dbReference>
<feature type="transmembrane region" description="Helical" evidence="1">
    <location>
        <begin position="525"/>
        <end position="547"/>
    </location>
</feature>
<evidence type="ECO:0000313" key="3">
    <source>
        <dbReference type="Proteomes" id="UP000004191"/>
    </source>
</evidence>
<feature type="transmembrane region" description="Helical" evidence="1">
    <location>
        <begin position="31"/>
        <end position="56"/>
    </location>
</feature>
<dbReference type="AlphaFoldDB" id="H3NMZ7"/>
<feature type="transmembrane region" description="Helical" evidence="1">
    <location>
        <begin position="495"/>
        <end position="513"/>
    </location>
</feature>
<dbReference type="InterPro" id="IPR031599">
    <property type="entry name" value="ABC_tran_2"/>
</dbReference>
<evidence type="ECO:0000256" key="1">
    <source>
        <dbReference type="SAM" id="Phobius"/>
    </source>
</evidence>
<dbReference type="HOGENOM" id="CLU_488145_0_0_9"/>
<reference evidence="2 3" key="1">
    <citation type="submission" date="2012-01" db="EMBL/GenBank/DDBJ databases">
        <title>The Genome Sequence of Helcococcus kunzii ATCC 51366.</title>
        <authorList>
            <consortium name="The Broad Institute Genome Sequencing Platform"/>
            <person name="Earl A."/>
            <person name="Ward D."/>
            <person name="Feldgarden M."/>
            <person name="Gevers D."/>
            <person name="Huys G."/>
            <person name="Young S.K."/>
            <person name="Zeng Q."/>
            <person name="Gargeya S."/>
            <person name="Fitzgerald M."/>
            <person name="Haas B."/>
            <person name="Abouelleil A."/>
            <person name="Alvarado L."/>
            <person name="Arachchi H.M."/>
            <person name="Berlin A."/>
            <person name="Chapman S.B."/>
            <person name="Gearin G."/>
            <person name="Goldberg J."/>
            <person name="Griggs A."/>
            <person name="Gujja S."/>
            <person name="Hansen M."/>
            <person name="Heiman D."/>
            <person name="Howarth C."/>
            <person name="Larimer J."/>
            <person name="Lui A."/>
            <person name="MacDonald P.J.P."/>
            <person name="McCowen C."/>
            <person name="Montmayeur A."/>
            <person name="Murphy C."/>
            <person name="Neiman D."/>
            <person name="Pearson M."/>
            <person name="Priest M."/>
            <person name="Roberts A."/>
            <person name="Saif S."/>
            <person name="Shea T."/>
            <person name="Sisk P."/>
            <person name="Stolte C."/>
            <person name="Sykes S."/>
            <person name="Wortman J."/>
            <person name="Nusbaum C."/>
            <person name="Birren B."/>
        </authorList>
    </citation>
    <scope>NUCLEOTIDE SEQUENCE [LARGE SCALE GENOMIC DNA]</scope>
    <source>
        <strain evidence="2 3">ATCC 51366</strain>
    </source>
</reference>